<dbReference type="GO" id="GO:0006310">
    <property type="term" value="P:DNA recombination"/>
    <property type="evidence" value="ECO:0007669"/>
    <property type="project" value="UniProtKB-KW"/>
</dbReference>
<gene>
    <name evidence="3" type="ORF">EZS28_006247</name>
</gene>
<accession>A0A5J4WTV0</accession>
<evidence type="ECO:0008006" key="5">
    <source>
        <dbReference type="Google" id="ProtNLM"/>
    </source>
</evidence>
<reference evidence="3 4" key="1">
    <citation type="submission" date="2019-03" db="EMBL/GenBank/DDBJ databases">
        <title>Single cell metagenomics reveals metabolic interactions within the superorganism composed of flagellate Streblomastix strix and complex community of Bacteroidetes bacteria on its surface.</title>
        <authorList>
            <person name="Treitli S.C."/>
            <person name="Kolisko M."/>
            <person name="Husnik F."/>
            <person name="Keeling P."/>
            <person name="Hampl V."/>
        </authorList>
    </citation>
    <scope>NUCLEOTIDE SEQUENCE [LARGE SCALE GENOMIC DNA]</scope>
    <source>
        <strain evidence="3">ST1C</strain>
    </source>
</reference>
<feature type="region of interest" description="Disordered" evidence="2">
    <location>
        <begin position="363"/>
        <end position="444"/>
    </location>
</feature>
<dbReference type="InterPro" id="IPR013762">
    <property type="entry name" value="Integrase-like_cat_sf"/>
</dbReference>
<dbReference type="GO" id="GO:0015074">
    <property type="term" value="P:DNA integration"/>
    <property type="evidence" value="ECO:0007669"/>
    <property type="project" value="InterPro"/>
</dbReference>
<dbReference type="InterPro" id="IPR011010">
    <property type="entry name" value="DNA_brk_join_enz"/>
</dbReference>
<dbReference type="EMBL" id="SNRW01001004">
    <property type="protein sequence ID" value="KAA6398223.1"/>
    <property type="molecule type" value="Genomic_DNA"/>
</dbReference>
<dbReference type="Gene3D" id="1.10.443.10">
    <property type="entry name" value="Intergrase catalytic core"/>
    <property type="match status" value="1"/>
</dbReference>
<name>A0A5J4WTV0_9EUKA</name>
<evidence type="ECO:0000313" key="4">
    <source>
        <dbReference type="Proteomes" id="UP000324800"/>
    </source>
</evidence>
<comment type="caution">
    <text evidence="3">The sequence shown here is derived from an EMBL/GenBank/DDBJ whole genome shotgun (WGS) entry which is preliminary data.</text>
</comment>
<evidence type="ECO:0000313" key="3">
    <source>
        <dbReference type="EMBL" id="KAA6398223.1"/>
    </source>
</evidence>
<dbReference type="Proteomes" id="UP000324800">
    <property type="component" value="Unassembled WGS sequence"/>
</dbReference>
<organism evidence="3 4">
    <name type="scientific">Streblomastix strix</name>
    <dbReference type="NCBI Taxonomy" id="222440"/>
    <lineage>
        <taxon>Eukaryota</taxon>
        <taxon>Metamonada</taxon>
        <taxon>Preaxostyla</taxon>
        <taxon>Oxymonadida</taxon>
        <taxon>Streblomastigidae</taxon>
        <taxon>Streblomastix</taxon>
    </lineage>
</organism>
<evidence type="ECO:0000256" key="1">
    <source>
        <dbReference type="ARBA" id="ARBA00023172"/>
    </source>
</evidence>
<dbReference type="SUPFAM" id="SSF56349">
    <property type="entry name" value="DNA breaking-rejoining enzymes"/>
    <property type="match status" value="1"/>
</dbReference>
<dbReference type="AlphaFoldDB" id="A0A5J4WTV0"/>
<feature type="compositionally biased region" description="Polar residues" evidence="2">
    <location>
        <begin position="401"/>
        <end position="415"/>
    </location>
</feature>
<protein>
    <recommendedName>
        <fullName evidence="5">Tyr recombinase domain-containing protein</fullName>
    </recommendedName>
</protein>
<sequence>MENTYFRVHIACRIPQEDPLAALVPSKSRTTTDLHGKLSIRCNKRKVFRQLCQELTIRIAYAKDQNATQIDRQRKADLGFRLFINQHQIISPTTRIKPLFNIAKRAIAATLVMVSTVARLAELHRVTLLNTSDDEICPLRWFKSWFADREPNIPNKAQEFRRISKLEKYIQADDLSKAIRAAKQFVGISKTYSVTSIRAAAITKLLNYNISRVQVDRFTHQSDTASTIRQYYNKNNNVETREVLGQTKQELDNEEDEEQERTLLEEKEHERSNVEWRISSPVGDLSPGLSHLEFPQSLNSIHITQSQSSIEIKETFQPFLQYSRTPTQVVVNQKAQQDAAIAAEVARLLDPFNIGRVNKQSKSSLSLQEVVNNPEEYKHSSGREMSSSFVPPHQDVPTLGNLGQSESYEVQTMSSADEEHEALLQNEKETDDSGTTNALICSSS</sequence>
<dbReference type="GO" id="GO:0003677">
    <property type="term" value="F:DNA binding"/>
    <property type="evidence" value="ECO:0007669"/>
    <property type="project" value="InterPro"/>
</dbReference>
<keyword evidence="1" id="KW-0233">DNA recombination</keyword>
<evidence type="ECO:0000256" key="2">
    <source>
        <dbReference type="SAM" id="MobiDB-lite"/>
    </source>
</evidence>
<feature type="compositionally biased region" description="Polar residues" evidence="2">
    <location>
        <begin position="433"/>
        <end position="444"/>
    </location>
</feature>
<proteinExistence type="predicted"/>